<dbReference type="OrthoDB" id="7282600at2"/>
<dbReference type="Proteomes" id="UP000245461">
    <property type="component" value="Unassembled WGS sequence"/>
</dbReference>
<evidence type="ECO:0000313" key="3">
    <source>
        <dbReference type="EMBL" id="PWR24263.1"/>
    </source>
</evidence>
<dbReference type="RefSeq" id="WP_109904918.1">
    <property type="nucleotide sequence ID" value="NZ_QGLE01000004.1"/>
</dbReference>
<dbReference type="EMBL" id="QGLE01000004">
    <property type="protein sequence ID" value="PWR24263.1"/>
    <property type="molecule type" value="Genomic_DNA"/>
</dbReference>
<proteinExistence type="predicted"/>
<feature type="region of interest" description="Disordered" evidence="1">
    <location>
        <begin position="1"/>
        <end position="27"/>
    </location>
</feature>
<keyword evidence="2" id="KW-1133">Transmembrane helix</keyword>
<keyword evidence="2" id="KW-0812">Transmembrane</keyword>
<feature type="transmembrane region" description="Helical" evidence="2">
    <location>
        <begin position="149"/>
        <end position="170"/>
    </location>
</feature>
<comment type="caution">
    <text evidence="3">The sequence shown here is derived from an EMBL/GenBank/DDBJ whole genome shotgun (WGS) entry which is preliminary data.</text>
</comment>
<keyword evidence="2" id="KW-0472">Membrane</keyword>
<evidence type="ECO:0000313" key="4">
    <source>
        <dbReference type="Proteomes" id="UP000245461"/>
    </source>
</evidence>
<keyword evidence="4" id="KW-1185">Reference proteome</keyword>
<gene>
    <name evidence="3" type="ORF">DKG74_09095</name>
</gene>
<feature type="transmembrane region" description="Helical" evidence="2">
    <location>
        <begin position="111"/>
        <end position="129"/>
    </location>
</feature>
<dbReference type="AlphaFoldDB" id="A0A317EFS7"/>
<accession>A0A317EFS7</accession>
<evidence type="ECO:0000256" key="2">
    <source>
        <dbReference type="SAM" id="Phobius"/>
    </source>
</evidence>
<feature type="transmembrane region" description="Helical" evidence="2">
    <location>
        <begin position="81"/>
        <end position="99"/>
    </location>
</feature>
<evidence type="ECO:0000256" key="1">
    <source>
        <dbReference type="SAM" id="MobiDB-lite"/>
    </source>
</evidence>
<name>A0A317EFS7_9PROT</name>
<organism evidence="3 4">
    <name type="scientific">Zavarzinia aquatilis</name>
    <dbReference type="NCBI Taxonomy" id="2211142"/>
    <lineage>
        <taxon>Bacteria</taxon>
        <taxon>Pseudomonadati</taxon>
        <taxon>Pseudomonadota</taxon>
        <taxon>Alphaproteobacteria</taxon>
        <taxon>Rhodospirillales</taxon>
        <taxon>Zavarziniaceae</taxon>
        <taxon>Zavarzinia</taxon>
    </lineage>
</organism>
<protein>
    <submittedName>
        <fullName evidence="3">Uncharacterized protein</fullName>
    </submittedName>
</protein>
<reference evidence="3 4" key="1">
    <citation type="submission" date="2018-05" db="EMBL/GenBank/DDBJ databases">
        <title>Zavarzinia sp. HR-AS.</title>
        <authorList>
            <person name="Lee Y."/>
            <person name="Jeon C.O."/>
        </authorList>
    </citation>
    <scope>NUCLEOTIDE SEQUENCE [LARGE SCALE GENOMIC DNA]</scope>
    <source>
        <strain evidence="3 4">HR-AS</strain>
    </source>
</reference>
<sequence>MNDRRSDQNDGQGAGTPERASAEVIPFRRPAKPVAERKFGSGGPVIGPRSRIAHKLRMAESATYGALFSLVALTLEAPLSALPYMVIALALGAGAWFSLSTRRGAIDNGTVVVTALATALAGWLAYAAIKSVIGGGGLLAIFTGFANGMAYAMVVGWPAAIVAGLITRQLSAQWRPQGRR</sequence>